<accession>A0ABU9BAP3</accession>
<dbReference type="PANTHER" id="PTHR13847:SF281">
    <property type="entry name" value="FAD DEPENDENT OXIDOREDUCTASE DOMAIN-CONTAINING PROTEIN"/>
    <property type="match status" value="1"/>
</dbReference>
<dbReference type="Gene3D" id="3.50.50.60">
    <property type="entry name" value="FAD/NAD(P)-binding domain"/>
    <property type="match status" value="1"/>
</dbReference>
<keyword evidence="1 3" id="KW-0560">Oxidoreductase</keyword>
<organism evidence="3 4">
    <name type="scientific">Pseudaquabacterium rugosum</name>
    <dbReference type="NCBI Taxonomy" id="2984194"/>
    <lineage>
        <taxon>Bacteria</taxon>
        <taxon>Pseudomonadati</taxon>
        <taxon>Pseudomonadota</taxon>
        <taxon>Betaproteobacteria</taxon>
        <taxon>Burkholderiales</taxon>
        <taxon>Sphaerotilaceae</taxon>
        <taxon>Pseudaquabacterium</taxon>
    </lineage>
</organism>
<dbReference type="EMBL" id="JBBUTF010000011">
    <property type="protein sequence ID" value="MEK8026839.1"/>
    <property type="molecule type" value="Genomic_DNA"/>
</dbReference>
<gene>
    <name evidence="3" type="ORF">AACH11_12785</name>
</gene>
<dbReference type="SUPFAM" id="SSF51905">
    <property type="entry name" value="FAD/NAD(P)-binding domain"/>
    <property type="match status" value="1"/>
</dbReference>
<dbReference type="Proteomes" id="UP001368500">
    <property type="component" value="Unassembled WGS sequence"/>
</dbReference>
<keyword evidence="4" id="KW-1185">Reference proteome</keyword>
<dbReference type="InterPro" id="IPR006076">
    <property type="entry name" value="FAD-dep_OxRdtase"/>
</dbReference>
<proteinExistence type="predicted"/>
<evidence type="ECO:0000313" key="4">
    <source>
        <dbReference type="Proteomes" id="UP001368500"/>
    </source>
</evidence>
<protein>
    <submittedName>
        <fullName evidence="3">FAD-binding oxidoreductase</fullName>
        <ecNumber evidence="3">1.-.-.-</ecNumber>
    </submittedName>
</protein>
<dbReference type="Gene3D" id="3.30.9.10">
    <property type="entry name" value="D-Amino Acid Oxidase, subunit A, domain 2"/>
    <property type="match status" value="1"/>
</dbReference>
<evidence type="ECO:0000313" key="3">
    <source>
        <dbReference type="EMBL" id="MEK8026839.1"/>
    </source>
</evidence>
<feature type="domain" description="FAD dependent oxidoreductase" evidence="2">
    <location>
        <begin position="36"/>
        <end position="395"/>
    </location>
</feature>
<dbReference type="GO" id="GO:0016491">
    <property type="term" value="F:oxidoreductase activity"/>
    <property type="evidence" value="ECO:0007669"/>
    <property type="project" value="UniProtKB-KW"/>
</dbReference>
<evidence type="ECO:0000259" key="2">
    <source>
        <dbReference type="Pfam" id="PF01266"/>
    </source>
</evidence>
<dbReference type="InterPro" id="IPR036188">
    <property type="entry name" value="FAD/NAD-bd_sf"/>
</dbReference>
<reference evidence="3 4" key="1">
    <citation type="submission" date="2024-04" db="EMBL/GenBank/DDBJ databases">
        <title>Novel species of the genus Ideonella isolated from streams.</title>
        <authorList>
            <person name="Lu H."/>
        </authorList>
    </citation>
    <scope>NUCLEOTIDE SEQUENCE [LARGE SCALE GENOMIC DNA]</scope>
    <source>
        <strain evidence="3 4">BYS139W</strain>
    </source>
</reference>
<comment type="caution">
    <text evidence="3">The sequence shown here is derived from an EMBL/GenBank/DDBJ whole genome shotgun (WGS) entry which is preliminary data.</text>
</comment>
<dbReference type="PANTHER" id="PTHR13847">
    <property type="entry name" value="SARCOSINE DEHYDROGENASE-RELATED"/>
    <property type="match status" value="1"/>
</dbReference>
<evidence type="ECO:0000256" key="1">
    <source>
        <dbReference type="ARBA" id="ARBA00023002"/>
    </source>
</evidence>
<dbReference type="EC" id="1.-.-.-" evidence="3"/>
<dbReference type="RefSeq" id="WP_341374624.1">
    <property type="nucleotide sequence ID" value="NZ_JBBUTF010000011.1"/>
</dbReference>
<name>A0ABU9BAP3_9BURK</name>
<dbReference type="Pfam" id="PF01266">
    <property type="entry name" value="DAO"/>
    <property type="match status" value="1"/>
</dbReference>
<sequence>MYVARALPEYTRASGWVDLLPPRRPQDALSGHVTADVAVIGAGFAGLAAARTLQEQDPALRIVLLEASEIALGAAGRNSGFVIDLPHEVSSEDYAGGQASDTRRQIHLNRSAIALIARIAAENGCGRDVFDPCGKYNIAMGSKGDHHITAYARQLDALGEPYRLLDAKAIAEVTGTDRFSSAIHMPGTAIIQPAAWVRLAADSLGPGVRLHERTPVTAFARQGGAWQLTTPHGQVTAPRVILATNGHAQSFGLYAGQLLHVFTYASMSEPFAPARLGGHRSWAATPAFPMGTTVRRVQGTDGDRLLIRSRYTYHARPKIGEADVARAGRVHDRKFAARFPTLRGLRMAHRWGGAMALTWNGVPTVGEIEPGLFSACTCNGVGATKATAAGIAAAQQALGLDTELVDTFRRAAPPRALPPQPWLTLGARLNLRWREWRAGIE</sequence>